<feature type="transmembrane region" description="Helical" evidence="8">
    <location>
        <begin position="6"/>
        <end position="26"/>
    </location>
</feature>
<dbReference type="GO" id="GO:0005886">
    <property type="term" value="C:plasma membrane"/>
    <property type="evidence" value="ECO:0007669"/>
    <property type="project" value="UniProtKB-SubCell"/>
</dbReference>
<dbReference type="GO" id="GO:0055085">
    <property type="term" value="P:transmembrane transport"/>
    <property type="evidence" value="ECO:0007669"/>
    <property type="project" value="InterPro"/>
</dbReference>
<evidence type="ECO:0000256" key="2">
    <source>
        <dbReference type="ARBA" id="ARBA00010145"/>
    </source>
</evidence>
<evidence type="ECO:0000256" key="7">
    <source>
        <dbReference type="ARBA" id="ARBA00023136"/>
    </source>
</evidence>
<dbReference type="AlphaFoldDB" id="A0A6N8J0Y9"/>
<dbReference type="InterPro" id="IPR004776">
    <property type="entry name" value="Mem_transp_PIN-like"/>
</dbReference>
<comment type="similarity">
    <text evidence="2">Belongs to the auxin efflux carrier (TC 2.A.69) family.</text>
</comment>
<keyword evidence="4" id="KW-1003">Cell membrane</keyword>
<evidence type="ECO:0000313" key="10">
    <source>
        <dbReference type="Proteomes" id="UP000469385"/>
    </source>
</evidence>
<feature type="transmembrane region" description="Helical" evidence="8">
    <location>
        <begin position="38"/>
        <end position="55"/>
    </location>
</feature>
<comment type="subcellular location">
    <subcellularLocation>
        <location evidence="1">Cell membrane</location>
        <topology evidence="1">Multi-pass membrane protein</topology>
    </subcellularLocation>
</comment>
<name>A0A6N8J0Y9_9BURK</name>
<evidence type="ECO:0000313" key="9">
    <source>
        <dbReference type="EMBL" id="MVQ31923.1"/>
    </source>
</evidence>
<feature type="transmembrane region" description="Helical" evidence="8">
    <location>
        <begin position="283"/>
        <end position="306"/>
    </location>
</feature>
<gene>
    <name evidence="9" type="ORF">GON04_20865</name>
</gene>
<dbReference type="EMBL" id="WSEL01000009">
    <property type="protein sequence ID" value="MVQ31923.1"/>
    <property type="molecule type" value="Genomic_DNA"/>
</dbReference>
<keyword evidence="10" id="KW-1185">Reference proteome</keyword>
<dbReference type="PANTHER" id="PTHR36838">
    <property type="entry name" value="AUXIN EFFLUX CARRIER FAMILY PROTEIN"/>
    <property type="match status" value="1"/>
</dbReference>
<keyword evidence="7 8" id="KW-0472">Membrane</keyword>
<keyword evidence="5 8" id="KW-0812">Transmembrane</keyword>
<reference evidence="9 10" key="1">
    <citation type="submission" date="2019-12" db="EMBL/GenBank/DDBJ databases">
        <authorList>
            <person name="Huq M.A."/>
        </authorList>
    </citation>
    <scope>NUCLEOTIDE SEQUENCE [LARGE SCALE GENOMIC DNA]</scope>
    <source>
        <strain evidence="9 10">MAH-25</strain>
    </source>
</reference>
<evidence type="ECO:0000256" key="3">
    <source>
        <dbReference type="ARBA" id="ARBA00022448"/>
    </source>
</evidence>
<keyword evidence="3" id="KW-0813">Transport</keyword>
<dbReference type="Gene3D" id="1.20.1530.20">
    <property type="match status" value="1"/>
</dbReference>
<organism evidence="9 10">
    <name type="scientific">Ramlibacter pinisoli</name>
    <dbReference type="NCBI Taxonomy" id="2682844"/>
    <lineage>
        <taxon>Bacteria</taxon>
        <taxon>Pseudomonadati</taxon>
        <taxon>Pseudomonadota</taxon>
        <taxon>Betaproteobacteria</taxon>
        <taxon>Burkholderiales</taxon>
        <taxon>Comamonadaceae</taxon>
        <taxon>Ramlibacter</taxon>
    </lineage>
</organism>
<feature type="transmembrane region" description="Helical" evidence="8">
    <location>
        <begin position="253"/>
        <end position="271"/>
    </location>
</feature>
<protein>
    <submittedName>
        <fullName evidence="9">AEC family transporter</fullName>
    </submittedName>
</protein>
<feature type="transmembrane region" description="Helical" evidence="8">
    <location>
        <begin position="164"/>
        <end position="184"/>
    </location>
</feature>
<accession>A0A6N8J0Y9</accession>
<evidence type="ECO:0000256" key="5">
    <source>
        <dbReference type="ARBA" id="ARBA00022692"/>
    </source>
</evidence>
<evidence type="ECO:0000256" key="1">
    <source>
        <dbReference type="ARBA" id="ARBA00004651"/>
    </source>
</evidence>
<feature type="transmembrane region" description="Helical" evidence="8">
    <location>
        <begin position="226"/>
        <end position="247"/>
    </location>
</feature>
<feature type="transmembrane region" description="Helical" evidence="8">
    <location>
        <begin position="196"/>
        <end position="214"/>
    </location>
</feature>
<dbReference type="RefSeq" id="WP_157399924.1">
    <property type="nucleotide sequence ID" value="NZ_WSEL01000009.1"/>
</dbReference>
<feature type="transmembrane region" description="Helical" evidence="8">
    <location>
        <begin position="61"/>
        <end position="82"/>
    </location>
</feature>
<feature type="transmembrane region" description="Helical" evidence="8">
    <location>
        <begin position="120"/>
        <end position="143"/>
    </location>
</feature>
<dbReference type="Pfam" id="PF03547">
    <property type="entry name" value="Mem_trans"/>
    <property type="match status" value="1"/>
</dbReference>
<evidence type="ECO:0000256" key="4">
    <source>
        <dbReference type="ARBA" id="ARBA00022475"/>
    </source>
</evidence>
<dbReference type="InterPro" id="IPR038770">
    <property type="entry name" value="Na+/solute_symporter_sf"/>
</dbReference>
<sequence>MQQVTSALLPVMLLTAVGVVAGRLRWIRPEAVKDLSNLVFLVLTPALLFRTMGGVQPGQVALAPVATYFGACLLIFLGTLAVRGWNRAAAVQGLAAVFSNNFMIGVPLVGLVWGEAGLAHLFPLISLHSLVLLTLATLALELAPGTAPTGLHPARAVLQAIRSAIWHPVPLPILAGLAWGQTGWAIPEVVDKPLQLLGQALGPVALLMVGVSLANTRLGPQWRGALVLALLKTAVHPLLVLGIGLALGLSGQAFAVMVLAACLPIGANVFLFSQRYGVVQDQVTAAVAVSTFTAVVSIAIALALLAPGR</sequence>
<dbReference type="Proteomes" id="UP000469385">
    <property type="component" value="Unassembled WGS sequence"/>
</dbReference>
<evidence type="ECO:0000256" key="8">
    <source>
        <dbReference type="SAM" id="Phobius"/>
    </source>
</evidence>
<evidence type="ECO:0000256" key="6">
    <source>
        <dbReference type="ARBA" id="ARBA00022989"/>
    </source>
</evidence>
<dbReference type="PANTHER" id="PTHR36838:SF1">
    <property type="entry name" value="SLR1864 PROTEIN"/>
    <property type="match status" value="1"/>
</dbReference>
<comment type="caution">
    <text evidence="9">The sequence shown here is derived from an EMBL/GenBank/DDBJ whole genome shotgun (WGS) entry which is preliminary data.</text>
</comment>
<proteinExistence type="inferred from homology"/>
<keyword evidence="6 8" id="KW-1133">Transmembrane helix</keyword>
<feature type="transmembrane region" description="Helical" evidence="8">
    <location>
        <begin position="94"/>
        <end position="114"/>
    </location>
</feature>